<evidence type="ECO:0000313" key="3">
    <source>
        <dbReference type="Proteomes" id="UP001066276"/>
    </source>
</evidence>
<reference evidence="2" key="1">
    <citation type="journal article" date="2022" name="bioRxiv">
        <title>Sequencing and chromosome-scale assembly of the giantPleurodeles waltlgenome.</title>
        <authorList>
            <person name="Brown T."/>
            <person name="Elewa A."/>
            <person name="Iarovenko S."/>
            <person name="Subramanian E."/>
            <person name="Araus A.J."/>
            <person name="Petzold A."/>
            <person name="Susuki M."/>
            <person name="Suzuki K.-i.T."/>
            <person name="Hayashi T."/>
            <person name="Toyoda A."/>
            <person name="Oliveira C."/>
            <person name="Osipova E."/>
            <person name="Leigh N.D."/>
            <person name="Simon A."/>
            <person name="Yun M.H."/>
        </authorList>
    </citation>
    <scope>NUCLEOTIDE SEQUENCE</scope>
    <source>
        <strain evidence="2">20211129_DDA</strain>
        <tissue evidence="2">Liver</tissue>
    </source>
</reference>
<gene>
    <name evidence="2" type="ORF">NDU88_010205</name>
</gene>
<keyword evidence="3" id="KW-1185">Reference proteome</keyword>
<dbReference type="Proteomes" id="UP001066276">
    <property type="component" value="Chromosome 7"/>
</dbReference>
<feature type="compositionally biased region" description="Gly residues" evidence="1">
    <location>
        <begin position="104"/>
        <end position="114"/>
    </location>
</feature>
<name>A0AAV7PXD2_PLEWA</name>
<feature type="region of interest" description="Disordered" evidence="1">
    <location>
        <begin position="98"/>
        <end position="153"/>
    </location>
</feature>
<organism evidence="2 3">
    <name type="scientific">Pleurodeles waltl</name>
    <name type="common">Iberian ribbed newt</name>
    <dbReference type="NCBI Taxonomy" id="8319"/>
    <lineage>
        <taxon>Eukaryota</taxon>
        <taxon>Metazoa</taxon>
        <taxon>Chordata</taxon>
        <taxon>Craniata</taxon>
        <taxon>Vertebrata</taxon>
        <taxon>Euteleostomi</taxon>
        <taxon>Amphibia</taxon>
        <taxon>Batrachia</taxon>
        <taxon>Caudata</taxon>
        <taxon>Salamandroidea</taxon>
        <taxon>Salamandridae</taxon>
        <taxon>Pleurodelinae</taxon>
        <taxon>Pleurodeles</taxon>
    </lineage>
</organism>
<evidence type="ECO:0000256" key="1">
    <source>
        <dbReference type="SAM" id="MobiDB-lite"/>
    </source>
</evidence>
<evidence type="ECO:0000313" key="2">
    <source>
        <dbReference type="EMBL" id="KAJ1131874.1"/>
    </source>
</evidence>
<protein>
    <submittedName>
        <fullName evidence="2">Uncharacterized protein</fullName>
    </submittedName>
</protein>
<proteinExistence type="predicted"/>
<dbReference type="EMBL" id="JANPWB010000011">
    <property type="protein sequence ID" value="KAJ1131874.1"/>
    <property type="molecule type" value="Genomic_DNA"/>
</dbReference>
<sequence length="153" mass="15841">MSDDPLNSGVQLLSGAPTKPVPVSGVKTPQGAGCRLRSGGCFMGADVPHKQKYNPFPTHPFPPQPALDPASCSHGPCCLGSTELDAVGGVRGVRRTSVLDERGSGAGRGAGVLGEGRKTEGHVLLQEEGTWSVPGGRHAQSPLQEGLEVDRIR</sequence>
<accession>A0AAV7PXD2</accession>
<feature type="region of interest" description="Disordered" evidence="1">
    <location>
        <begin position="1"/>
        <end position="30"/>
    </location>
</feature>
<dbReference type="AlphaFoldDB" id="A0AAV7PXD2"/>
<comment type="caution">
    <text evidence="2">The sequence shown here is derived from an EMBL/GenBank/DDBJ whole genome shotgun (WGS) entry which is preliminary data.</text>
</comment>